<evidence type="ECO:0000256" key="1">
    <source>
        <dbReference type="SAM" id="MobiDB-lite"/>
    </source>
</evidence>
<dbReference type="EMBL" id="GBRD01011714">
    <property type="protein sequence ID" value="JAG54110.1"/>
    <property type="molecule type" value="Transcribed_RNA"/>
</dbReference>
<feature type="region of interest" description="Disordered" evidence="1">
    <location>
        <begin position="172"/>
        <end position="224"/>
    </location>
</feature>
<evidence type="ECO:0000313" key="2">
    <source>
        <dbReference type="EMBL" id="JAG54110.1"/>
    </source>
</evidence>
<feature type="compositionally biased region" description="Polar residues" evidence="1">
    <location>
        <begin position="210"/>
        <end position="224"/>
    </location>
</feature>
<evidence type="ECO:0008006" key="3">
    <source>
        <dbReference type="Google" id="ProtNLM"/>
    </source>
</evidence>
<feature type="region of interest" description="Disordered" evidence="1">
    <location>
        <begin position="108"/>
        <end position="155"/>
    </location>
</feature>
<protein>
    <recommendedName>
        <fullName evidence="3">Serine/threonine-protein kinase BRSK2</fullName>
    </recommendedName>
</protein>
<dbReference type="Pfam" id="PF21122">
    <property type="entry name" value="KA1_BRSK"/>
    <property type="match status" value="1"/>
</dbReference>
<reference evidence="2" key="1">
    <citation type="submission" date="2014-09" db="EMBL/GenBank/DDBJ databases">
        <authorList>
            <person name="Magalhaes I.L.F."/>
            <person name="Oliveira U."/>
            <person name="Santos F.R."/>
            <person name="Vidigal T.H.D.A."/>
            <person name="Brescovit A.D."/>
            <person name="Santos A.J."/>
        </authorList>
    </citation>
    <scope>NUCLEOTIDE SEQUENCE</scope>
</reference>
<organism evidence="2">
    <name type="scientific">Lygus hesperus</name>
    <name type="common">Western plant bug</name>
    <dbReference type="NCBI Taxonomy" id="30085"/>
    <lineage>
        <taxon>Eukaryota</taxon>
        <taxon>Metazoa</taxon>
        <taxon>Ecdysozoa</taxon>
        <taxon>Arthropoda</taxon>
        <taxon>Hexapoda</taxon>
        <taxon>Insecta</taxon>
        <taxon>Pterygota</taxon>
        <taxon>Neoptera</taxon>
        <taxon>Paraneoptera</taxon>
        <taxon>Hemiptera</taxon>
        <taxon>Heteroptera</taxon>
        <taxon>Panheteroptera</taxon>
        <taxon>Cimicomorpha</taxon>
        <taxon>Miridae</taxon>
        <taxon>Mirini</taxon>
        <taxon>Lygus</taxon>
    </lineage>
</organism>
<dbReference type="AlphaFoldDB" id="A0A0K8SMS9"/>
<name>A0A0K8SMS9_LYGHE</name>
<proteinExistence type="predicted"/>
<sequence>MTSEKDETLTVLVKGKPLASVKADLIHAFLSIAELSHSVSSPMSFRVEYRRGATGAAMFQRQVRFQVDISSVSKPSNPKEHLYAVTFSLISGNIRRFRRVCEHIQSQICSRRPPSSPRASRKFATELSESSSCGSDTSERLSPYPGTRRSFVQGESDVESETCLFDVKSVSRENGNGRRRSSSVVTNNNNNNNSGEEKVGGEPLPPIPIRSTSERSSVTQNQLP</sequence>
<accession>A0A0K8SMS9</accession>
<feature type="compositionally biased region" description="Low complexity" evidence="1">
    <location>
        <begin position="126"/>
        <end position="136"/>
    </location>
</feature>
<feature type="compositionally biased region" description="Low complexity" evidence="1">
    <location>
        <begin position="182"/>
        <end position="194"/>
    </location>
</feature>